<proteinExistence type="predicted"/>
<dbReference type="AlphaFoldDB" id="A0A9W6ZBX3"/>
<evidence type="ECO:0000259" key="1">
    <source>
        <dbReference type="PROSITE" id="PS50800"/>
    </source>
</evidence>
<evidence type="ECO:0000313" key="2">
    <source>
        <dbReference type="EMBL" id="GMH48472.1"/>
    </source>
</evidence>
<feature type="domain" description="SAP" evidence="1">
    <location>
        <begin position="127"/>
        <end position="161"/>
    </location>
</feature>
<gene>
    <name evidence="2" type="ORF">TrRE_jg9666</name>
</gene>
<reference evidence="2" key="1">
    <citation type="submission" date="2022-07" db="EMBL/GenBank/DDBJ databases">
        <title>Genome analysis of Parmales, a sister group of diatoms, reveals the evolutionary specialization of diatoms from phago-mixotrophs to photoautotrophs.</title>
        <authorList>
            <person name="Ban H."/>
            <person name="Sato S."/>
            <person name="Yoshikawa S."/>
            <person name="Kazumasa Y."/>
            <person name="Nakamura Y."/>
            <person name="Ichinomiya M."/>
            <person name="Saitoh K."/>
            <person name="Sato N."/>
            <person name="Blanc-Mathieu R."/>
            <person name="Endo H."/>
            <person name="Kuwata A."/>
            <person name="Ogata H."/>
        </authorList>
    </citation>
    <scope>NUCLEOTIDE SEQUENCE</scope>
</reference>
<keyword evidence="3" id="KW-1185">Reference proteome</keyword>
<dbReference type="Gene3D" id="1.10.720.30">
    <property type="entry name" value="SAP domain"/>
    <property type="match status" value="1"/>
</dbReference>
<dbReference type="Proteomes" id="UP001165082">
    <property type="component" value="Unassembled WGS sequence"/>
</dbReference>
<sequence>MGRFLQSCKVSPDSPDLLTQVKTVAGSLSMFLGSYPDFFAKGTLRDAHKDFSIATTSGRVGGRIEQLWEREVEEGRIPEEEEKFVRSLKVDEDVKRICSVGENPPASHGVHERVVPYSQSQQQRPDFGAMTVVALKERLRGRGLKVSGSKKELIDRLELAEDGRPRGASAAVSGEAKDHLAGVVKDIILSSGGSIGSRDLGRFLSKVPPSPKAKRHDNALQELKEHYLSINKFLDRNRDLFEYQQGVGKSVYLSEHGFEIKLAPSQRGG</sequence>
<dbReference type="SUPFAM" id="SSF68906">
    <property type="entry name" value="SAP domain"/>
    <property type="match status" value="1"/>
</dbReference>
<dbReference type="EMBL" id="BRXZ01000604">
    <property type="protein sequence ID" value="GMH48472.1"/>
    <property type="molecule type" value="Genomic_DNA"/>
</dbReference>
<dbReference type="PROSITE" id="PS50800">
    <property type="entry name" value="SAP"/>
    <property type="match status" value="1"/>
</dbReference>
<dbReference type="OrthoDB" id="207211at2759"/>
<dbReference type="InterPro" id="IPR036361">
    <property type="entry name" value="SAP_dom_sf"/>
</dbReference>
<organism evidence="2 3">
    <name type="scientific">Triparma retinervis</name>
    <dbReference type="NCBI Taxonomy" id="2557542"/>
    <lineage>
        <taxon>Eukaryota</taxon>
        <taxon>Sar</taxon>
        <taxon>Stramenopiles</taxon>
        <taxon>Ochrophyta</taxon>
        <taxon>Bolidophyceae</taxon>
        <taxon>Parmales</taxon>
        <taxon>Triparmaceae</taxon>
        <taxon>Triparma</taxon>
    </lineage>
</organism>
<comment type="caution">
    <text evidence="2">The sequence shown here is derived from an EMBL/GenBank/DDBJ whole genome shotgun (WGS) entry which is preliminary data.</text>
</comment>
<evidence type="ECO:0000313" key="3">
    <source>
        <dbReference type="Proteomes" id="UP001165082"/>
    </source>
</evidence>
<name>A0A9W6ZBX3_9STRA</name>
<dbReference type="SMART" id="SM00513">
    <property type="entry name" value="SAP"/>
    <property type="match status" value="1"/>
</dbReference>
<protein>
    <recommendedName>
        <fullName evidence="1">SAP domain-containing protein</fullName>
    </recommendedName>
</protein>
<dbReference type="InterPro" id="IPR003034">
    <property type="entry name" value="SAP_dom"/>
</dbReference>
<dbReference type="Pfam" id="PF02037">
    <property type="entry name" value="SAP"/>
    <property type="match status" value="1"/>
</dbReference>
<accession>A0A9W6ZBX3</accession>